<evidence type="ECO:0000313" key="3">
    <source>
        <dbReference type="EMBL" id="QJH98236.1"/>
    </source>
</evidence>
<name>A0A6H1ZL17_9ZZZZ</name>
<dbReference type="EMBL" id="MT144067">
    <property type="protein sequence ID" value="QJA48017.1"/>
    <property type="molecule type" value="Genomic_DNA"/>
</dbReference>
<evidence type="ECO:0000313" key="2">
    <source>
        <dbReference type="EMBL" id="QJA48017.1"/>
    </source>
</evidence>
<evidence type="ECO:0000256" key="1">
    <source>
        <dbReference type="SAM" id="Phobius"/>
    </source>
</evidence>
<sequence>MTETKWHIELLRIGITVVTIIVTIVWFGAKLDKQIALNEQAIRGNTAAIIKIMENHLPHIQEIVNENREMLIEIRTLLKKEAR</sequence>
<protein>
    <submittedName>
        <fullName evidence="2">Uncharacterized protein</fullName>
    </submittedName>
</protein>
<accession>A0A6H1ZL17</accession>
<dbReference type="EMBL" id="MT144722">
    <property type="protein sequence ID" value="QJH98236.1"/>
    <property type="molecule type" value="Genomic_DNA"/>
</dbReference>
<proteinExistence type="predicted"/>
<reference evidence="2" key="1">
    <citation type="submission" date="2020-03" db="EMBL/GenBank/DDBJ databases">
        <title>The deep terrestrial virosphere.</title>
        <authorList>
            <person name="Holmfeldt K."/>
            <person name="Nilsson E."/>
            <person name="Simone D."/>
            <person name="Lopez-Fernandez M."/>
            <person name="Wu X."/>
            <person name="de Brujin I."/>
            <person name="Lundin D."/>
            <person name="Andersson A."/>
            <person name="Bertilsson S."/>
            <person name="Dopson M."/>
        </authorList>
    </citation>
    <scope>NUCLEOTIDE SEQUENCE</scope>
    <source>
        <strain evidence="2">TM448A00804</strain>
        <strain evidence="3">TM448B01250</strain>
    </source>
</reference>
<keyword evidence="1" id="KW-0812">Transmembrane</keyword>
<organism evidence="2">
    <name type="scientific">viral metagenome</name>
    <dbReference type="NCBI Taxonomy" id="1070528"/>
    <lineage>
        <taxon>unclassified sequences</taxon>
        <taxon>metagenomes</taxon>
        <taxon>organismal metagenomes</taxon>
    </lineage>
</organism>
<feature type="transmembrane region" description="Helical" evidence="1">
    <location>
        <begin position="6"/>
        <end position="29"/>
    </location>
</feature>
<keyword evidence="1" id="KW-1133">Transmembrane helix</keyword>
<keyword evidence="1" id="KW-0472">Membrane</keyword>
<dbReference type="AlphaFoldDB" id="A0A6H1ZL17"/>
<gene>
    <name evidence="2" type="ORF">TM448A00804_0035</name>
    <name evidence="3" type="ORF">TM448B01250_0024</name>
</gene>